<reference evidence="3" key="1">
    <citation type="submission" date="2011-12" db="EMBL/GenBank/DDBJ databases">
        <authorList>
            <consortium name="The Broad Institute Genome Sequencing Platform"/>
            <person name="Russ C."/>
            <person name="Tyler B."/>
            <person name="Panabieres F."/>
            <person name="Shan W."/>
            <person name="Tripathy S."/>
            <person name="Grunwald N."/>
            <person name="Machado M."/>
            <person name="Young S.K."/>
            <person name="Zeng Q."/>
            <person name="Gargeya S."/>
            <person name="Fitzgerald M."/>
            <person name="Haas B."/>
            <person name="Abouelleil A."/>
            <person name="Alvarado L."/>
            <person name="Arachchi H.M."/>
            <person name="Berlin A."/>
            <person name="Chapman S.B."/>
            <person name="Gearin G."/>
            <person name="Goldberg J."/>
            <person name="Griggs A."/>
            <person name="Gujja S."/>
            <person name="Hansen M."/>
            <person name="Heiman D."/>
            <person name="Howarth C."/>
            <person name="Larimer J."/>
            <person name="Lui A."/>
            <person name="MacDonald P.J.P."/>
            <person name="McCowen C."/>
            <person name="Montmayeur A."/>
            <person name="Murphy C."/>
            <person name="Neiman D."/>
            <person name="Pearson M."/>
            <person name="Priest M."/>
            <person name="Roberts A."/>
            <person name="Saif S."/>
            <person name="Shea T."/>
            <person name="Sisk P."/>
            <person name="Stolte C."/>
            <person name="Sykes S."/>
            <person name="Wortman J."/>
            <person name="Nusbaum C."/>
            <person name="Birren B."/>
        </authorList>
    </citation>
    <scope>NUCLEOTIDE SEQUENCE [LARGE SCALE GENOMIC DNA]</scope>
    <source>
        <strain evidence="3">INRA-310</strain>
    </source>
</reference>
<evidence type="ECO:0000313" key="2">
    <source>
        <dbReference type="EMBL" id="ETM97686.1"/>
    </source>
</evidence>
<evidence type="ECO:0000256" key="1">
    <source>
        <dbReference type="SAM" id="MobiDB-lite"/>
    </source>
</evidence>
<organism evidence="2 3">
    <name type="scientific">Phytophthora nicotianae (strain INRA-310)</name>
    <name type="common">Phytophthora parasitica</name>
    <dbReference type="NCBI Taxonomy" id="761204"/>
    <lineage>
        <taxon>Eukaryota</taxon>
        <taxon>Sar</taxon>
        <taxon>Stramenopiles</taxon>
        <taxon>Oomycota</taxon>
        <taxon>Peronosporomycetes</taxon>
        <taxon>Peronosporales</taxon>
        <taxon>Peronosporaceae</taxon>
        <taxon>Phytophthora</taxon>
    </lineage>
</organism>
<dbReference type="GeneID" id="20193462"/>
<dbReference type="AlphaFoldDB" id="W2PA32"/>
<reference evidence="2 3" key="2">
    <citation type="submission" date="2013-11" db="EMBL/GenBank/DDBJ databases">
        <title>The Genome Sequence of Phytophthora parasitica INRA-310.</title>
        <authorList>
            <consortium name="The Broad Institute Genomics Platform"/>
            <person name="Russ C."/>
            <person name="Tyler B."/>
            <person name="Panabieres F."/>
            <person name="Shan W."/>
            <person name="Tripathy S."/>
            <person name="Grunwald N."/>
            <person name="Machado M."/>
            <person name="Johnson C.S."/>
            <person name="Arredondo F."/>
            <person name="Hong C."/>
            <person name="Coffey M."/>
            <person name="Young S.K."/>
            <person name="Zeng Q."/>
            <person name="Gargeya S."/>
            <person name="Fitzgerald M."/>
            <person name="Abouelleil A."/>
            <person name="Alvarado L."/>
            <person name="Chapman S.B."/>
            <person name="Gainer-Dewar J."/>
            <person name="Goldberg J."/>
            <person name="Griggs A."/>
            <person name="Gujja S."/>
            <person name="Hansen M."/>
            <person name="Howarth C."/>
            <person name="Imamovic A."/>
            <person name="Ireland A."/>
            <person name="Larimer J."/>
            <person name="McCowan C."/>
            <person name="Murphy C."/>
            <person name="Pearson M."/>
            <person name="Poon T.W."/>
            <person name="Priest M."/>
            <person name="Roberts A."/>
            <person name="Saif S."/>
            <person name="Shea T."/>
            <person name="Sykes S."/>
            <person name="Wortman J."/>
            <person name="Nusbaum C."/>
            <person name="Birren B."/>
        </authorList>
    </citation>
    <scope>NUCLEOTIDE SEQUENCE [LARGE SCALE GENOMIC DNA]</scope>
    <source>
        <strain evidence="2 3">INRA-310</strain>
    </source>
</reference>
<accession>W2PA32</accession>
<dbReference type="Proteomes" id="UP000018817">
    <property type="component" value="Unassembled WGS sequence"/>
</dbReference>
<sequence length="99" mass="11036">MTSDISKHASLPGIAIQLRNIIGHRVSPASGKLEDVEAWRGPMISRILGAASWKMLAVGIPFPNFKDLKISLKREYQDNKSRDDQKLVNGSWCQHQPPS</sequence>
<dbReference type="STRING" id="761204.W2PA32"/>
<dbReference type="VEuPathDB" id="FungiDB:PPTG_24863"/>
<protein>
    <submittedName>
        <fullName evidence="2">Uncharacterized protein</fullName>
    </submittedName>
</protein>
<dbReference type="RefSeq" id="XP_008917015.1">
    <property type="nucleotide sequence ID" value="XM_008918767.1"/>
</dbReference>
<dbReference type="EMBL" id="KI669864">
    <property type="protein sequence ID" value="ETM97686.1"/>
    <property type="molecule type" value="Genomic_DNA"/>
</dbReference>
<gene>
    <name evidence="2" type="ORF">PPTG_24863</name>
</gene>
<evidence type="ECO:0000313" key="3">
    <source>
        <dbReference type="Proteomes" id="UP000018817"/>
    </source>
</evidence>
<name>W2PA32_PHYN3</name>
<proteinExistence type="predicted"/>
<feature type="region of interest" description="Disordered" evidence="1">
    <location>
        <begin position="78"/>
        <end position="99"/>
    </location>
</feature>